<protein>
    <submittedName>
        <fullName evidence="4">Uncharacterized protein</fullName>
    </submittedName>
</protein>
<accession>A0ABR0U4A6</accession>
<dbReference type="Pfam" id="PF02536">
    <property type="entry name" value="mTERF"/>
    <property type="match status" value="1"/>
</dbReference>
<comment type="similarity">
    <text evidence="1">Belongs to the mTERF family.</text>
</comment>
<dbReference type="PANTHER" id="PTHR13068:SF151">
    <property type="entry name" value="TRANSCRIPTION TERMINATION FACTOR MTERF9, CHLOROPLASTIC"/>
    <property type="match status" value="1"/>
</dbReference>
<comment type="caution">
    <text evidence="4">The sequence shown here is derived from an EMBL/GenBank/DDBJ whole genome shotgun (WGS) entry which is preliminary data.</text>
</comment>
<dbReference type="InterPro" id="IPR003690">
    <property type="entry name" value="MTERF"/>
</dbReference>
<evidence type="ECO:0000256" key="2">
    <source>
        <dbReference type="ARBA" id="ARBA00022472"/>
    </source>
</evidence>
<dbReference type="InterPro" id="IPR038538">
    <property type="entry name" value="MTERF_sf"/>
</dbReference>
<evidence type="ECO:0000256" key="1">
    <source>
        <dbReference type="ARBA" id="ARBA00007692"/>
    </source>
</evidence>
<dbReference type="Gene3D" id="1.25.70.10">
    <property type="entry name" value="Transcription termination factor 3, mitochondrial"/>
    <property type="match status" value="1"/>
</dbReference>
<keyword evidence="2" id="KW-0806">Transcription termination</keyword>
<organism evidence="4 5">
    <name type="scientific">Rehmannia glutinosa</name>
    <name type="common">Chinese foxglove</name>
    <dbReference type="NCBI Taxonomy" id="99300"/>
    <lineage>
        <taxon>Eukaryota</taxon>
        <taxon>Viridiplantae</taxon>
        <taxon>Streptophyta</taxon>
        <taxon>Embryophyta</taxon>
        <taxon>Tracheophyta</taxon>
        <taxon>Spermatophyta</taxon>
        <taxon>Magnoliopsida</taxon>
        <taxon>eudicotyledons</taxon>
        <taxon>Gunneridae</taxon>
        <taxon>Pentapetalae</taxon>
        <taxon>asterids</taxon>
        <taxon>lamiids</taxon>
        <taxon>Lamiales</taxon>
        <taxon>Orobanchaceae</taxon>
        <taxon>Rehmannieae</taxon>
        <taxon>Rehmannia</taxon>
    </lineage>
</organism>
<dbReference type="EMBL" id="JABTTQ020003476">
    <property type="protein sequence ID" value="KAK6117026.1"/>
    <property type="molecule type" value="Genomic_DNA"/>
</dbReference>
<evidence type="ECO:0000313" key="5">
    <source>
        <dbReference type="Proteomes" id="UP001318860"/>
    </source>
</evidence>
<sequence length="379" mass="43523">MSRIKLQESPEKKGKREDEVLLTSDWQRQPSINHQFWEELLRSSAAAGDMETSCQGNGIMWFFKDRGFDDKNIHEITRKCKRLEDVNREKASENWEYLKSIGIQERKLPTIVGKCPKILTLDLHEKLIPMVQCLAALETKSKELASAITKFPHILLHSLEEKLCPLLAFFEALGATEKQIGKMILLNPRIISYSIESKLSQTVNFLASLGLSKDGTIGKVLVKHPFIMGYSVDKRLRPTSEFLKSLGLNEPQLERVVINFPEVLSRDVDKILRPNVIYLKSCGFDSRQIADVVAGYPPVLIKSVSNSLGPRIRFLREVMGRQIAEVADYPEFFRHGLKRRLELRHKLLKQRNVECSLSEMLDCNQRKFQLKFGLVEQFV</sequence>
<keyword evidence="2" id="KW-0805">Transcription regulation</keyword>
<reference evidence="4 5" key="1">
    <citation type="journal article" date="2021" name="Comput. Struct. Biotechnol. J.">
        <title>De novo genome assembly of the potent medicinal plant Rehmannia glutinosa using nanopore technology.</title>
        <authorList>
            <person name="Ma L."/>
            <person name="Dong C."/>
            <person name="Song C."/>
            <person name="Wang X."/>
            <person name="Zheng X."/>
            <person name="Niu Y."/>
            <person name="Chen S."/>
            <person name="Feng W."/>
        </authorList>
    </citation>
    <scope>NUCLEOTIDE SEQUENCE [LARGE SCALE GENOMIC DNA]</scope>
    <source>
        <strain evidence="4">DH-2019</strain>
    </source>
</reference>
<name>A0ABR0U4A6_REHGL</name>
<dbReference type="SMART" id="SM00733">
    <property type="entry name" value="Mterf"/>
    <property type="match status" value="7"/>
</dbReference>
<dbReference type="PANTHER" id="PTHR13068">
    <property type="entry name" value="CGI-12 PROTEIN-RELATED"/>
    <property type="match status" value="1"/>
</dbReference>
<proteinExistence type="inferred from homology"/>
<keyword evidence="3" id="KW-0809">Transit peptide</keyword>
<gene>
    <name evidence="4" type="ORF">DH2020_049270</name>
</gene>
<keyword evidence="5" id="KW-1185">Reference proteome</keyword>
<evidence type="ECO:0000256" key="3">
    <source>
        <dbReference type="ARBA" id="ARBA00022946"/>
    </source>
</evidence>
<evidence type="ECO:0000313" key="4">
    <source>
        <dbReference type="EMBL" id="KAK6117026.1"/>
    </source>
</evidence>
<dbReference type="Proteomes" id="UP001318860">
    <property type="component" value="Unassembled WGS sequence"/>
</dbReference>
<keyword evidence="2" id="KW-0804">Transcription</keyword>